<dbReference type="GO" id="GO:0004029">
    <property type="term" value="F:aldehyde dehydrogenase (NAD+) activity"/>
    <property type="evidence" value="ECO:0007669"/>
    <property type="project" value="TreeGrafter"/>
</dbReference>
<dbReference type="PANTHER" id="PTHR48079">
    <property type="entry name" value="PROTEIN YEEZ"/>
    <property type="match status" value="1"/>
</dbReference>
<dbReference type="AlphaFoldDB" id="A0A9P4PYJ7"/>
<comment type="caution">
    <text evidence="1">The sequence shown here is derived from an EMBL/GenBank/DDBJ whole genome shotgun (WGS) entry which is preliminary data.</text>
</comment>
<keyword evidence="2" id="KW-1185">Reference proteome</keyword>
<dbReference type="Proteomes" id="UP000799441">
    <property type="component" value="Unassembled WGS sequence"/>
</dbReference>
<proteinExistence type="predicted"/>
<dbReference type="PANTHER" id="PTHR48079:SF6">
    <property type="entry name" value="NAD(P)-BINDING DOMAIN-CONTAINING PROTEIN-RELATED"/>
    <property type="match status" value="1"/>
</dbReference>
<dbReference type="Gene3D" id="3.40.50.720">
    <property type="entry name" value="NAD(P)-binding Rossmann-like Domain"/>
    <property type="match status" value="1"/>
</dbReference>
<sequence>MTKIFATGTTGYIGGDALYAISTAHPEYEIAALVRSTEKGARIAKQYPSVRLVYGGLDDVALIEKEASEADIVLHFAHADHEPSALAISKGLAARSQSRPGFFIHTSGTGILTFEDLQAGTFGIAFRDKVYNDLEGIKEVTSLPDAAIHRNVDKIVLEAGTTFPSRVKTAIVCPPTIYGIGRGPDSQRSIQLPELCRLSLIEGQAIMVNQGLTYWGHVHIQDLSALYLKLTEEAAAGGVKDDAWGTEGYYFCENGEHVWGEVSQWVADQGKMSGYFKSSEVKSLTAEEASERRFHGQGLWGANSRARAKRAREVLDWQPTAAKFKDEVETTLDFEAELLGLRTGLAKVADSNK</sequence>
<dbReference type="InterPro" id="IPR036291">
    <property type="entry name" value="NAD(P)-bd_dom_sf"/>
</dbReference>
<dbReference type="OrthoDB" id="2130169at2759"/>
<dbReference type="EMBL" id="MU003889">
    <property type="protein sequence ID" value="KAF2716180.1"/>
    <property type="molecule type" value="Genomic_DNA"/>
</dbReference>
<gene>
    <name evidence="1" type="ORF">K431DRAFT_308004</name>
</gene>
<dbReference type="InterPro" id="IPR051783">
    <property type="entry name" value="NAD(P)-dependent_oxidoreduct"/>
</dbReference>
<protein>
    <submittedName>
        <fullName evidence="1">NAD(P)-binding protein</fullName>
    </submittedName>
</protein>
<accession>A0A9P4PYJ7</accession>
<dbReference type="SUPFAM" id="SSF51735">
    <property type="entry name" value="NAD(P)-binding Rossmann-fold domains"/>
    <property type="match status" value="1"/>
</dbReference>
<reference evidence="1" key="1">
    <citation type="journal article" date="2020" name="Stud. Mycol.">
        <title>101 Dothideomycetes genomes: a test case for predicting lifestyles and emergence of pathogens.</title>
        <authorList>
            <person name="Haridas S."/>
            <person name="Albert R."/>
            <person name="Binder M."/>
            <person name="Bloem J."/>
            <person name="Labutti K."/>
            <person name="Salamov A."/>
            <person name="Andreopoulos B."/>
            <person name="Baker S."/>
            <person name="Barry K."/>
            <person name="Bills G."/>
            <person name="Bluhm B."/>
            <person name="Cannon C."/>
            <person name="Castanera R."/>
            <person name="Culley D."/>
            <person name="Daum C."/>
            <person name="Ezra D."/>
            <person name="Gonzalez J."/>
            <person name="Henrissat B."/>
            <person name="Kuo A."/>
            <person name="Liang C."/>
            <person name="Lipzen A."/>
            <person name="Lutzoni F."/>
            <person name="Magnuson J."/>
            <person name="Mondo S."/>
            <person name="Nolan M."/>
            <person name="Ohm R."/>
            <person name="Pangilinan J."/>
            <person name="Park H.-J."/>
            <person name="Ramirez L."/>
            <person name="Alfaro M."/>
            <person name="Sun H."/>
            <person name="Tritt A."/>
            <person name="Yoshinaga Y."/>
            <person name="Zwiers L.-H."/>
            <person name="Turgeon B."/>
            <person name="Goodwin S."/>
            <person name="Spatafora J."/>
            <person name="Crous P."/>
            <person name="Grigoriev I."/>
        </authorList>
    </citation>
    <scope>NUCLEOTIDE SEQUENCE</scope>
    <source>
        <strain evidence="1">CBS 116435</strain>
    </source>
</reference>
<organism evidence="1 2">
    <name type="scientific">Polychaeton citri CBS 116435</name>
    <dbReference type="NCBI Taxonomy" id="1314669"/>
    <lineage>
        <taxon>Eukaryota</taxon>
        <taxon>Fungi</taxon>
        <taxon>Dikarya</taxon>
        <taxon>Ascomycota</taxon>
        <taxon>Pezizomycotina</taxon>
        <taxon>Dothideomycetes</taxon>
        <taxon>Dothideomycetidae</taxon>
        <taxon>Capnodiales</taxon>
        <taxon>Capnodiaceae</taxon>
        <taxon>Polychaeton</taxon>
    </lineage>
</organism>
<name>A0A9P4PYJ7_9PEZI</name>
<evidence type="ECO:0000313" key="2">
    <source>
        <dbReference type="Proteomes" id="UP000799441"/>
    </source>
</evidence>
<dbReference type="GO" id="GO:0005737">
    <property type="term" value="C:cytoplasm"/>
    <property type="evidence" value="ECO:0007669"/>
    <property type="project" value="TreeGrafter"/>
</dbReference>
<evidence type="ECO:0000313" key="1">
    <source>
        <dbReference type="EMBL" id="KAF2716180.1"/>
    </source>
</evidence>